<evidence type="ECO:0000256" key="1">
    <source>
        <dbReference type="ARBA" id="ARBA00001436"/>
    </source>
</evidence>
<keyword evidence="9 17" id="KW-0472">Membrane</keyword>
<comment type="catalytic activity">
    <reaction evidence="1 15">
        <text>GTP = 3',5'-cyclic GMP + diphosphate</text>
        <dbReference type="Rhea" id="RHEA:13665"/>
        <dbReference type="ChEBI" id="CHEBI:33019"/>
        <dbReference type="ChEBI" id="CHEBI:37565"/>
        <dbReference type="ChEBI" id="CHEBI:57746"/>
        <dbReference type="EC" id="4.6.1.2"/>
    </reaction>
</comment>
<dbReference type="GO" id="GO:0001653">
    <property type="term" value="F:peptide receptor activity"/>
    <property type="evidence" value="ECO:0007669"/>
    <property type="project" value="TreeGrafter"/>
</dbReference>
<keyword evidence="10" id="KW-0675">Receptor</keyword>
<dbReference type="Pfam" id="PF00069">
    <property type="entry name" value="Pkinase"/>
    <property type="match status" value="1"/>
</dbReference>
<evidence type="ECO:0000256" key="4">
    <source>
        <dbReference type="ARBA" id="ARBA00022692"/>
    </source>
</evidence>
<dbReference type="AlphaFoldDB" id="A0A914HSE1"/>
<dbReference type="PROSITE" id="PS00452">
    <property type="entry name" value="GUANYLATE_CYCLASE_1"/>
    <property type="match status" value="1"/>
</dbReference>
<feature type="transmembrane region" description="Helical" evidence="17">
    <location>
        <begin position="273"/>
        <end position="296"/>
    </location>
</feature>
<sequence length="910" mass="103211">MDGSEGGEGGADVQTGPEIIEFWDIVVVCIFSYTRELTRQFMGAVSRLNMNTAEYAYILPWLQSGPKDASPWTDSSGEMLQQVKDTYANAIIVDDVNGFDNIVMDTFVAQIEKYGMTREDIDMTNTFAYLHLYDSLKLYALAARSVLNKTVEMDGNGTEAVLDGQQIWNAMRRLSFEGIGSLMGASNGFVQMDDLADRAPQFAAFFIAPNRDKLLKMVQMTAFRVPNCDGLTNKSGCYDLKLTDVMTGFWPFENGSLPPDEPLCGFRGQRCSYTIEIAVCATLVALILLGLMAWVLRRYCQNRALNKMPWRLFNDDFRLIDEETAKSMMSIASANTKMSNMSTGGNRKHAILGVNTHATYKRFIQKQPLKFHREDLVLLTAVKEAVHDNINPFLGMAFNDKEEMFILWKFCSRGTVQDIIYNKNMALDEKFHAAFVRDITVGLEYLHLSKIGFHGSLNPSSCVIDRNWSVRLTDFGLSNMLERWLKQNQIAPFEEEKKEAAAEEGIRKGSPRGNENYNIYCPPEMLKNREQNRRRRTDQSWIQQSVARKQASDIYAFGIVMYEILFRALPFTKGTDLSGVAAAGDDGSSRHIRPTIRDKETQIHPDLAALLIDCWSENAEIRPSIRRVRLNTEFVLKCRGSLVEQMMRVMEQYANNLEKLVKERTEMLEEANSRAERLLNQLLPPYVSLELKAGRRVPPEMFSSATILFSNIVGFTRICQESTPLEVVTLLNGIYAGFDEKIYEYGAYKVETIGDAYMIVAGIPPPKDQNAETKTKHVEQVSSIALSMRKFLEEFEIPHRRHEKVQCRWGFHSGPVAAGVIGLTAPRYCLFGDTVNTSSRMESTGKQGKIQISEQSYMMLSTHYPKFVCEHRGQVEIKGKGLCNTYWLLKANFGHVSSEQRQLQSLQQLY</sequence>
<evidence type="ECO:0000259" key="19">
    <source>
        <dbReference type="PROSITE" id="PS50125"/>
    </source>
</evidence>
<comment type="subcellular location">
    <subcellularLocation>
        <location evidence="2">Membrane</location>
        <topology evidence="2">Single-pass type I membrane protein</topology>
    </subcellularLocation>
</comment>
<dbReference type="GO" id="GO:0007168">
    <property type="term" value="P:receptor guanylyl cyclase signaling pathway"/>
    <property type="evidence" value="ECO:0007669"/>
    <property type="project" value="TreeGrafter"/>
</dbReference>
<dbReference type="PANTHER" id="PTHR11920:SF370">
    <property type="entry name" value="RECEPTOR-TYPE GUANYLATE CYCLASE GCY-18"/>
    <property type="match status" value="1"/>
</dbReference>
<name>A0A914HSE1_GLORO</name>
<dbReference type="InterPro" id="IPR000719">
    <property type="entry name" value="Prot_kinase_dom"/>
</dbReference>
<keyword evidence="7 17" id="KW-1133">Transmembrane helix</keyword>
<dbReference type="InterPro" id="IPR001828">
    <property type="entry name" value="ANF_lig-bd_rcpt"/>
</dbReference>
<dbReference type="InterPro" id="IPR011009">
    <property type="entry name" value="Kinase-like_dom_sf"/>
</dbReference>
<keyword evidence="20" id="KW-1185">Reference proteome</keyword>
<evidence type="ECO:0000256" key="8">
    <source>
        <dbReference type="ARBA" id="ARBA00023134"/>
    </source>
</evidence>
<dbReference type="GO" id="GO:0042330">
    <property type="term" value="P:taxis"/>
    <property type="evidence" value="ECO:0007669"/>
    <property type="project" value="UniProtKB-ARBA"/>
</dbReference>
<dbReference type="InterPro" id="IPR050401">
    <property type="entry name" value="Cyclic_nucleotide_synthase"/>
</dbReference>
<evidence type="ECO:0000256" key="10">
    <source>
        <dbReference type="ARBA" id="ARBA00023170"/>
    </source>
</evidence>
<evidence type="ECO:0000256" key="3">
    <source>
        <dbReference type="ARBA" id="ARBA00012202"/>
    </source>
</evidence>
<dbReference type="GO" id="GO:0035556">
    <property type="term" value="P:intracellular signal transduction"/>
    <property type="evidence" value="ECO:0007669"/>
    <property type="project" value="InterPro"/>
</dbReference>
<evidence type="ECO:0000256" key="5">
    <source>
        <dbReference type="ARBA" id="ARBA00022741"/>
    </source>
</evidence>
<dbReference type="Gene3D" id="3.40.50.2300">
    <property type="match status" value="1"/>
</dbReference>
<feature type="coiled-coil region" evidence="16">
    <location>
        <begin position="643"/>
        <end position="681"/>
    </location>
</feature>
<dbReference type="GO" id="GO:0005524">
    <property type="term" value="F:ATP binding"/>
    <property type="evidence" value="ECO:0007669"/>
    <property type="project" value="InterPro"/>
</dbReference>
<dbReference type="InterPro" id="IPR018297">
    <property type="entry name" value="A/G_cyclase_CS"/>
</dbReference>
<keyword evidence="8" id="KW-0342">GTP-binding</keyword>
<dbReference type="GO" id="GO:0004016">
    <property type="term" value="F:adenylate cyclase activity"/>
    <property type="evidence" value="ECO:0007669"/>
    <property type="project" value="TreeGrafter"/>
</dbReference>
<evidence type="ECO:0000313" key="20">
    <source>
        <dbReference type="Proteomes" id="UP000887572"/>
    </source>
</evidence>
<evidence type="ECO:0000256" key="12">
    <source>
        <dbReference type="ARBA" id="ARBA00023239"/>
    </source>
</evidence>
<dbReference type="GO" id="GO:0009581">
    <property type="term" value="P:detection of external stimulus"/>
    <property type="evidence" value="ECO:0007669"/>
    <property type="project" value="UniProtKB-ARBA"/>
</dbReference>
<keyword evidence="5" id="KW-0547">Nucleotide-binding</keyword>
<dbReference type="GO" id="GO:0009582">
    <property type="term" value="P:detection of abiotic stimulus"/>
    <property type="evidence" value="ECO:0007669"/>
    <property type="project" value="UniProtKB-ARBA"/>
</dbReference>
<dbReference type="WBParaSite" id="Gr19_v10_g422.t1">
    <property type="protein sequence ID" value="Gr19_v10_g422.t1"/>
    <property type="gene ID" value="Gr19_v10_g422"/>
</dbReference>
<dbReference type="InterPro" id="IPR001054">
    <property type="entry name" value="A/G_cyclase"/>
</dbReference>
<evidence type="ECO:0000256" key="2">
    <source>
        <dbReference type="ARBA" id="ARBA00004479"/>
    </source>
</evidence>
<keyword evidence="4 17" id="KW-0812">Transmembrane</keyword>
<dbReference type="PROSITE" id="PS50011">
    <property type="entry name" value="PROTEIN_KINASE_DOM"/>
    <property type="match status" value="1"/>
</dbReference>
<keyword evidence="16" id="KW-0175">Coiled coil</keyword>
<keyword evidence="6" id="KW-0460">Magnesium</keyword>
<dbReference type="GO" id="GO:0043005">
    <property type="term" value="C:neuron projection"/>
    <property type="evidence" value="ECO:0007669"/>
    <property type="project" value="UniProtKB-ARBA"/>
</dbReference>
<dbReference type="GO" id="GO:0005525">
    <property type="term" value="F:GTP binding"/>
    <property type="evidence" value="ECO:0007669"/>
    <property type="project" value="UniProtKB-KW"/>
</dbReference>
<feature type="domain" description="Protein kinase" evidence="18">
    <location>
        <begin position="317"/>
        <end position="635"/>
    </location>
</feature>
<proteinExistence type="inferred from homology"/>
<keyword evidence="11" id="KW-0325">Glycoprotein</keyword>
<dbReference type="GO" id="GO:0005886">
    <property type="term" value="C:plasma membrane"/>
    <property type="evidence" value="ECO:0007669"/>
    <property type="project" value="TreeGrafter"/>
</dbReference>
<evidence type="ECO:0000313" key="21">
    <source>
        <dbReference type="WBParaSite" id="Gr19_v10_g422.t1"/>
    </source>
</evidence>
<dbReference type="SUPFAM" id="SSF55073">
    <property type="entry name" value="Nucleotide cyclase"/>
    <property type="match status" value="1"/>
</dbReference>
<evidence type="ECO:0000256" key="9">
    <source>
        <dbReference type="ARBA" id="ARBA00023136"/>
    </source>
</evidence>
<dbReference type="InterPro" id="IPR028082">
    <property type="entry name" value="Peripla_BP_I"/>
</dbReference>
<dbReference type="SUPFAM" id="SSF53822">
    <property type="entry name" value="Periplasmic binding protein-like I"/>
    <property type="match status" value="1"/>
</dbReference>
<keyword evidence="13 15" id="KW-0141">cGMP biosynthesis</keyword>
<dbReference type="InterPro" id="IPR029787">
    <property type="entry name" value="Nucleotide_cyclase"/>
</dbReference>
<dbReference type="Gene3D" id="1.10.510.10">
    <property type="entry name" value="Transferase(Phosphotransferase) domain 1"/>
    <property type="match status" value="1"/>
</dbReference>
<protein>
    <recommendedName>
        <fullName evidence="3 15">Guanylate cyclase</fullName>
        <ecNumber evidence="3 15">4.6.1.2</ecNumber>
    </recommendedName>
</protein>
<dbReference type="PANTHER" id="PTHR11920">
    <property type="entry name" value="GUANYLYL CYCLASE"/>
    <property type="match status" value="1"/>
</dbReference>
<organism evidence="20 21">
    <name type="scientific">Globodera rostochiensis</name>
    <name type="common">Golden nematode worm</name>
    <name type="synonym">Heterodera rostochiensis</name>
    <dbReference type="NCBI Taxonomy" id="31243"/>
    <lineage>
        <taxon>Eukaryota</taxon>
        <taxon>Metazoa</taxon>
        <taxon>Ecdysozoa</taxon>
        <taxon>Nematoda</taxon>
        <taxon>Chromadorea</taxon>
        <taxon>Rhabditida</taxon>
        <taxon>Tylenchina</taxon>
        <taxon>Tylenchomorpha</taxon>
        <taxon>Tylenchoidea</taxon>
        <taxon>Heteroderidae</taxon>
        <taxon>Heteroderinae</taxon>
        <taxon>Globodera</taxon>
    </lineage>
</organism>
<accession>A0A914HSE1</accession>
<dbReference type="SUPFAM" id="SSF56112">
    <property type="entry name" value="Protein kinase-like (PK-like)"/>
    <property type="match status" value="1"/>
</dbReference>
<evidence type="ECO:0000259" key="18">
    <source>
        <dbReference type="PROSITE" id="PS50011"/>
    </source>
</evidence>
<dbReference type="SMART" id="SM00044">
    <property type="entry name" value="CYCc"/>
    <property type="match status" value="1"/>
</dbReference>
<dbReference type="GO" id="GO:0004672">
    <property type="term" value="F:protein kinase activity"/>
    <property type="evidence" value="ECO:0007669"/>
    <property type="project" value="InterPro"/>
</dbReference>
<dbReference type="GO" id="GO:0009266">
    <property type="term" value="P:response to temperature stimulus"/>
    <property type="evidence" value="ECO:0007669"/>
    <property type="project" value="UniProtKB-ARBA"/>
</dbReference>
<dbReference type="Pfam" id="PF01094">
    <property type="entry name" value="ANF_receptor"/>
    <property type="match status" value="1"/>
</dbReference>
<comment type="similarity">
    <text evidence="14">Belongs to the adenylyl cyclase class-4/guanylyl cyclase family.</text>
</comment>
<evidence type="ECO:0000256" key="16">
    <source>
        <dbReference type="SAM" id="Coils"/>
    </source>
</evidence>
<dbReference type="GO" id="GO:0004383">
    <property type="term" value="F:guanylate cyclase activity"/>
    <property type="evidence" value="ECO:0007669"/>
    <property type="project" value="UniProtKB-EC"/>
</dbReference>
<dbReference type="CDD" id="cd07302">
    <property type="entry name" value="CHD"/>
    <property type="match status" value="1"/>
</dbReference>
<evidence type="ECO:0000256" key="6">
    <source>
        <dbReference type="ARBA" id="ARBA00022842"/>
    </source>
</evidence>
<dbReference type="Gene3D" id="3.30.70.1230">
    <property type="entry name" value="Nucleotide cyclase"/>
    <property type="match status" value="1"/>
</dbReference>
<dbReference type="FunFam" id="3.30.70.1230:FF:000035">
    <property type="entry name" value="Guanylate cyclase"/>
    <property type="match status" value="1"/>
</dbReference>
<evidence type="ECO:0000256" key="11">
    <source>
        <dbReference type="ARBA" id="ARBA00023180"/>
    </source>
</evidence>
<reference evidence="21" key="1">
    <citation type="submission" date="2022-11" db="UniProtKB">
        <authorList>
            <consortium name="WormBaseParasite"/>
        </authorList>
    </citation>
    <scope>IDENTIFICATION</scope>
</reference>
<dbReference type="EC" id="4.6.1.2" evidence="3 15"/>
<feature type="domain" description="Guanylate cyclase" evidence="19">
    <location>
        <begin position="706"/>
        <end position="842"/>
    </location>
</feature>
<evidence type="ECO:0000256" key="14">
    <source>
        <dbReference type="RuleBase" id="RU000405"/>
    </source>
</evidence>
<evidence type="ECO:0000256" key="17">
    <source>
        <dbReference type="SAM" id="Phobius"/>
    </source>
</evidence>
<dbReference type="PROSITE" id="PS50125">
    <property type="entry name" value="GUANYLATE_CYCLASE_2"/>
    <property type="match status" value="1"/>
</dbReference>
<evidence type="ECO:0000256" key="7">
    <source>
        <dbReference type="ARBA" id="ARBA00022989"/>
    </source>
</evidence>
<evidence type="ECO:0000256" key="13">
    <source>
        <dbReference type="ARBA" id="ARBA00023293"/>
    </source>
</evidence>
<evidence type="ECO:0000256" key="15">
    <source>
        <dbReference type="RuleBase" id="RU003431"/>
    </source>
</evidence>
<dbReference type="Pfam" id="PF00211">
    <property type="entry name" value="Guanylate_cyc"/>
    <property type="match status" value="1"/>
</dbReference>
<keyword evidence="12 14" id="KW-0456">Lyase</keyword>
<dbReference type="Proteomes" id="UP000887572">
    <property type="component" value="Unplaced"/>
</dbReference>